<feature type="region of interest" description="Disordered" evidence="1">
    <location>
        <begin position="168"/>
        <end position="214"/>
    </location>
</feature>
<reference evidence="2" key="1">
    <citation type="submission" date="2022-07" db="EMBL/GenBank/DDBJ databases">
        <title>Phylogenomic reconstructions and comparative analyses of Kickxellomycotina fungi.</title>
        <authorList>
            <person name="Reynolds N.K."/>
            <person name="Stajich J.E."/>
            <person name="Barry K."/>
            <person name="Grigoriev I.V."/>
            <person name="Crous P."/>
            <person name="Smith M.E."/>
        </authorList>
    </citation>
    <scope>NUCLEOTIDE SEQUENCE</scope>
    <source>
        <strain evidence="2">BCRC 34381</strain>
    </source>
</reference>
<organism evidence="2 3">
    <name type="scientific">Coemansia biformis</name>
    <dbReference type="NCBI Taxonomy" id="1286918"/>
    <lineage>
        <taxon>Eukaryota</taxon>
        <taxon>Fungi</taxon>
        <taxon>Fungi incertae sedis</taxon>
        <taxon>Zoopagomycota</taxon>
        <taxon>Kickxellomycotina</taxon>
        <taxon>Kickxellomycetes</taxon>
        <taxon>Kickxellales</taxon>
        <taxon>Kickxellaceae</taxon>
        <taxon>Coemansia</taxon>
    </lineage>
</organism>
<evidence type="ECO:0000313" key="2">
    <source>
        <dbReference type="EMBL" id="KAJ1722079.1"/>
    </source>
</evidence>
<dbReference type="Proteomes" id="UP001143981">
    <property type="component" value="Unassembled WGS sequence"/>
</dbReference>
<name>A0A9W8CQT5_9FUNG</name>
<protein>
    <submittedName>
        <fullName evidence="2">Uncharacterized protein</fullName>
    </submittedName>
</protein>
<proteinExistence type="predicted"/>
<dbReference type="EMBL" id="JANBOI010002405">
    <property type="protein sequence ID" value="KAJ1722079.1"/>
    <property type="molecule type" value="Genomic_DNA"/>
</dbReference>
<evidence type="ECO:0000313" key="3">
    <source>
        <dbReference type="Proteomes" id="UP001143981"/>
    </source>
</evidence>
<keyword evidence="3" id="KW-1185">Reference proteome</keyword>
<evidence type="ECO:0000256" key="1">
    <source>
        <dbReference type="SAM" id="MobiDB-lite"/>
    </source>
</evidence>
<sequence>MVICHRPLKCTNNNCLAPVNGVESDDGVECDNGMECDGGKECDDSAEHAPLPWKHQRLWNRDLAAVLNFRHILFSLRDHGAIPLWFQHVAHSSNNYGNNNDSDSNILLSMLLGRGIAAGCSAAAAERGTWLSAKARGKLPASDSDFEIDSDSDSDVPLSVLLSRGMAAAESSSRGEARLSAKARGKLPASDSDSDSDSGRAQPLAKRRRRAQSP</sequence>
<comment type="caution">
    <text evidence="2">The sequence shown here is derived from an EMBL/GenBank/DDBJ whole genome shotgun (WGS) entry which is preliminary data.</text>
</comment>
<accession>A0A9W8CQT5</accession>
<dbReference type="AlphaFoldDB" id="A0A9W8CQT5"/>
<gene>
    <name evidence="2" type="ORF">LPJ61_005966</name>
</gene>
<dbReference type="OrthoDB" id="5556225at2759"/>
<feature type="compositionally biased region" description="Basic residues" evidence="1">
    <location>
        <begin position="205"/>
        <end position="214"/>
    </location>
</feature>